<dbReference type="EMBL" id="CP073347">
    <property type="protein sequence ID" value="UTW14250.1"/>
    <property type="molecule type" value="Genomic_DNA"/>
</dbReference>
<dbReference type="Proteomes" id="UP001058461">
    <property type="component" value="Chromosome"/>
</dbReference>
<accession>A0ABY5HPA8</accession>
<name>A0ABY5HPA8_9GAMM</name>
<evidence type="ECO:0000256" key="2">
    <source>
        <dbReference type="ARBA" id="ARBA00007637"/>
    </source>
</evidence>
<gene>
    <name evidence="5" type="ORF">KDW95_11675</name>
</gene>
<organism evidence="5 6">
    <name type="scientific">Marinobacterium rhizophilum</name>
    <dbReference type="NCBI Taxonomy" id="420402"/>
    <lineage>
        <taxon>Bacteria</taxon>
        <taxon>Pseudomonadati</taxon>
        <taxon>Pseudomonadota</taxon>
        <taxon>Gammaproteobacteria</taxon>
        <taxon>Oceanospirillales</taxon>
        <taxon>Oceanospirillaceae</taxon>
        <taxon>Marinobacterium</taxon>
    </lineage>
</organism>
<dbReference type="Gene3D" id="3.40.50.720">
    <property type="entry name" value="NAD(P)-binding Rossmann-like Domain"/>
    <property type="match status" value="1"/>
</dbReference>
<dbReference type="InterPro" id="IPR001509">
    <property type="entry name" value="Epimerase_deHydtase"/>
</dbReference>
<dbReference type="PANTHER" id="PTHR43000">
    <property type="entry name" value="DTDP-D-GLUCOSE 4,6-DEHYDRATASE-RELATED"/>
    <property type="match status" value="1"/>
</dbReference>
<dbReference type="InterPro" id="IPR036291">
    <property type="entry name" value="NAD(P)-bd_dom_sf"/>
</dbReference>
<feature type="region of interest" description="Disordered" evidence="3">
    <location>
        <begin position="331"/>
        <end position="369"/>
    </location>
</feature>
<dbReference type="CDD" id="cd05232">
    <property type="entry name" value="UDP_G4E_4_SDR_e"/>
    <property type="match status" value="1"/>
</dbReference>
<evidence type="ECO:0000256" key="3">
    <source>
        <dbReference type="SAM" id="MobiDB-lite"/>
    </source>
</evidence>
<evidence type="ECO:0000313" key="6">
    <source>
        <dbReference type="Proteomes" id="UP001058461"/>
    </source>
</evidence>
<comment type="pathway">
    <text evidence="1">Bacterial outer membrane biogenesis; LPS O-antigen biosynthesis.</text>
</comment>
<proteinExistence type="inferred from homology"/>
<feature type="domain" description="NAD-dependent epimerase/dehydratase" evidence="4">
    <location>
        <begin position="8"/>
        <end position="231"/>
    </location>
</feature>
<dbReference type="RefSeq" id="WP_255856443.1">
    <property type="nucleotide sequence ID" value="NZ_CP073347.1"/>
</dbReference>
<keyword evidence="6" id="KW-1185">Reference proteome</keyword>
<protein>
    <submittedName>
        <fullName evidence="5">SDR family oxidoreductase</fullName>
    </submittedName>
</protein>
<dbReference type="SUPFAM" id="SSF51735">
    <property type="entry name" value="NAD(P)-binding Rossmann-fold domains"/>
    <property type="match status" value="1"/>
</dbReference>
<reference evidence="5" key="1">
    <citation type="submission" date="2021-04" db="EMBL/GenBank/DDBJ databases">
        <title>Oceanospirillales bacteria with DddD are important DMSP degraders in coastal seawater.</title>
        <authorList>
            <person name="Liu J."/>
        </authorList>
    </citation>
    <scope>NUCLEOTIDE SEQUENCE</scope>
    <source>
        <strain evidence="5">D13-1</strain>
    </source>
</reference>
<evidence type="ECO:0000259" key="4">
    <source>
        <dbReference type="Pfam" id="PF01370"/>
    </source>
</evidence>
<evidence type="ECO:0000256" key="1">
    <source>
        <dbReference type="ARBA" id="ARBA00005125"/>
    </source>
</evidence>
<evidence type="ECO:0000313" key="5">
    <source>
        <dbReference type="EMBL" id="UTW14250.1"/>
    </source>
</evidence>
<sequence>MPADSDTVFVTGSSGFLGMALCERLLTESGISVIAGSRSQAIGSRAESLNFNLCDVQRGSALSAVLEKVDVIIHCAARVHVMDDKAVDLLEAFRAVNTTATLNLARQAAEAGVRRFTFLSSIKVNGELTLPGQPFTANDLCAPTDPYALSKWEAEQGLRALARETGMEVVIIRPPLVYGPGVKANFNALLRLVARGLPLPLGSVDNRRSLVGLDNLVDLIITCIDQPAAANQTFMVSDNHDLSTPELISTVSRAMGKSPRFFPLPVSVLRKSAAWVGRGSVVARLCDSLQVDISHTMDTLGWKPAVSVEEEIQKTVDDFMARRLGGAHQQSCPDIRGGGEMPSGCDAPTDAVPTGAAPTGFKPGKSGDG</sequence>
<dbReference type="Pfam" id="PF01370">
    <property type="entry name" value="Epimerase"/>
    <property type="match status" value="1"/>
</dbReference>
<comment type="similarity">
    <text evidence="2">Belongs to the NAD(P)-dependent epimerase/dehydratase family.</text>
</comment>